<keyword evidence="3" id="KW-0677">Repeat</keyword>
<evidence type="ECO:0000256" key="4">
    <source>
        <dbReference type="PROSITE-ProRule" id="PRU00221"/>
    </source>
</evidence>
<name>A0A0D0CAZ1_9AGAR</name>
<feature type="repeat" description="WD" evidence="4">
    <location>
        <begin position="292"/>
        <end position="334"/>
    </location>
</feature>
<evidence type="ECO:0000256" key="5">
    <source>
        <dbReference type="SAM" id="MobiDB-lite"/>
    </source>
</evidence>
<keyword evidence="2 4" id="KW-0853">WD repeat</keyword>
<dbReference type="PANTHER" id="PTHR14091">
    <property type="entry name" value="PERIODIC TRYPTOPHAN PROTEIN 1"/>
    <property type="match status" value="1"/>
</dbReference>
<dbReference type="GO" id="GO:0006364">
    <property type="term" value="P:rRNA processing"/>
    <property type="evidence" value="ECO:0007669"/>
    <property type="project" value="InterPro"/>
</dbReference>
<dbReference type="PRINTS" id="PR00320">
    <property type="entry name" value="GPROTEINBRPT"/>
</dbReference>
<reference evidence="6 7" key="1">
    <citation type="submission" date="2014-04" db="EMBL/GenBank/DDBJ databases">
        <title>Evolutionary Origins and Diversification of the Mycorrhizal Mutualists.</title>
        <authorList>
            <consortium name="DOE Joint Genome Institute"/>
            <consortium name="Mycorrhizal Genomics Consortium"/>
            <person name="Kohler A."/>
            <person name="Kuo A."/>
            <person name="Nagy L.G."/>
            <person name="Floudas D."/>
            <person name="Copeland A."/>
            <person name="Barry K.W."/>
            <person name="Cichocki N."/>
            <person name="Veneault-Fourrey C."/>
            <person name="LaButti K."/>
            <person name="Lindquist E.A."/>
            <person name="Lipzen A."/>
            <person name="Lundell T."/>
            <person name="Morin E."/>
            <person name="Murat C."/>
            <person name="Riley R."/>
            <person name="Ohm R."/>
            <person name="Sun H."/>
            <person name="Tunlid A."/>
            <person name="Henrissat B."/>
            <person name="Grigoriev I.V."/>
            <person name="Hibbett D.S."/>
            <person name="Martin F."/>
        </authorList>
    </citation>
    <scope>NUCLEOTIDE SEQUENCE [LARGE SCALE GENOMIC DNA]</scope>
    <source>
        <strain evidence="6 7">FD-317 M1</strain>
    </source>
</reference>
<dbReference type="InterPro" id="IPR019775">
    <property type="entry name" value="WD40_repeat_CS"/>
</dbReference>
<sequence>MSASLISSIIWVPRGVSQQNPSKYVLDDAELERVSALARIELADAKEELRKASEAAKKMGKADAVDEEEEEDIKVLEDSDAMDVDESSHPSSKKTTSKADDPEDLSKYNLDGYDDDEGADAISHFTNINNISHYKNNDEDPYITLKDDGLDEERSELEILPTDNLLVVAKTEDEISQLEIHVYEEAEENLYVHHDLMLPNFPLCLEWLDFPPAGPSTEGAPNPNDSSSFGFGSYIAVGTLDPEIEIWSLDVVEAMYPNAVLGRPDKTKAHVPVPLGTGKKKKKKTKVRETEDAYHVDAVLDLSWNCKQRNLLASASADKTVKLWDLSRSSDSTGALRSFNHHTGTVQAVQWNSFDPAVLLTGSYDRTVKTFDSRAPDGGVGVFLGAEVEALKWDPWEESAFYVSLENGLVLNFDIRTLPSSTSSSPSSTPQPSPARFTLQAHTGPCSALDVNPHVRGCVVTGGGDKVVKVWNVTQEDGNNSVSLVTSRDLGIGKVFAASFSPESSFPLTLAAGGSKAVMQIWDVGVNRDARRVFGSKLRNAGNGGGLEEKYKDKGDGAGVIGLASDGEESDEE</sequence>
<dbReference type="Gene3D" id="2.130.10.10">
    <property type="entry name" value="YVTN repeat-like/Quinoprotein amine dehydrogenase"/>
    <property type="match status" value="2"/>
</dbReference>
<dbReference type="PROSITE" id="PS00678">
    <property type="entry name" value="WD_REPEATS_1"/>
    <property type="match status" value="2"/>
</dbReference>
<evidence type="ECO:0000256" key="1">
    <source>
        <dbReference type="ARBA" id="ARBA00022553"/>
    </source>
</evidence>
<dbReference type="HOGENOM" id="CLU_023867_0_1_1"/>
<dbReference type="SUPFAM" id="SSF50978">
    <property type="entry name" value="WD40 repeat-like"/>
    <property type="match status" value="1"/>
</dbReference>
<dbReference type="PROSITE" id="PS50082">
    <property type="entry name" value="WD_REPEATS_2"/>
    <property type="match status" value="3"/>
</dbReference>
<feature type="repeat" description="WD" evidence="4">
    <location>
        <begin position="439"/>
        <end position="481"/>
    </location>
</feature>
<dbReference type="OrthoDB" id="270624at2759"/>
<feature type="compositionally biased region" description="Acidic residues" evidence="5">
    <location>
        <begin position="65"/>
        <end position="85"/>
    </location>
</feature>
<dbReference type="GO" id="GO:0005634">
    <property type="term" value="C:nucleus"/>
    <property type="evidence" value="ECO:0007669"/>
    <property type="project" value="TreeGrafter"/>
</dbReference>
<dbReference type="SMART" id="SM00320">
    <property type="entry name" value="WD40"/>
    <property type="match status" value="4"/>
</dbReference>
<dbReference type="PANTHER" id="PTHR14091:SF0">
    <property type="entry name" value="PERIODIC TRYPTOPHAN PROTEIN 1 HOMOLOG"/>
    <property type="match status" value="1"/>
</dbReference>
<dbReference type="InterPro" id="IPR001680">
    <property type="entry name" value="WD40_rpt"/>
</dbReference>
<evidence type="ECO:0000313" key="7">
    <source>
        <dbReference type="Proteomes" id="UP000053593"/>
    </source>
</evidence>
<dbReference type="InterPro" id="IPR036322">
    <property type="entry name" value="WD40_repeat_dom_sf"/>
</dbReference>
<organism evidence="6 7">
    <name type="scientific">Collybiopsis luxurians FD-317 M1</name>
    <dbReference type="NCBI Taxonomy" id="944289"/>
    <lineage>
        <taxon>Eukaryota</taxon>
        <taxon>Fungi</taxon>
        <taxon>Dikarya</taxon>
        <taxon>Basidiomycota</taxon>
        <taxon>Agaricomycotina</taxon>
        <taxon>Agaricomycetes</taxon>
        <taxon>Agaricomycetidae</taxon>
        <taxon>Agaricales</taxon>
        <taxon>Marasmiineae</taxon>
        <taxon>Omphalotaceae</taxon>
        <taxon>Collybiopsis</taxon>
        <taxon>Collybiopsis luxurians</taxon>
    </lineage>
</organism>
<feature type="compositionally biased region" description="Basic and acidic residues" evidence="5">
    <location>
        <begin position="49"/>
        <end position="64"/>
    </location>
</feature>
<dbReference type="Proteomes" id="UP000053593">
    <property type="component" value="Unassembled WGS sequence"/>
</dbReference>
<dbReference type="InterPro" id="IPR015943">
    <property type="entry name" value="WD40/YVTN_repeat-like_dom_sf"/>
</dbReference>
<dbReference type="InterPro" id="IPR020472">
    <property type="entry name" value="WD40_PAC1"/>
</dbReference>
<protein>
    <recommendedName>
        <fullName evidence="8">Periodic tryptophan protein 1</fullName>
    </recommendedName>
</protein>
<dbReference type="EMBL" id="KN834778">
    <property type="protein sequence ID" value="KIK59649.1"/>
    <property type="molecule type" value="Genomic_DNA"/>
</dbReference>
<feature type="repeat" description="WD" evidence="4">
    <location>
        <begin position="339"/>
        <end position="372"/>
    </location>
</feature>
<evidence type="ECO:0000256" key="3">
    <source>
        <dbReference type="ARBA" id="ARBA00022737"/>
    </source>
</evidence>
<dbReference type="InterPro" id="IPR044285">
    <property type="entry name" value="PWP1"/>
</dbReference>
<evidence type="ECO:0000313" key="6">
    <source>
        <dbReference type="EMBL" id="KIK59649.1"/>
    </source>
</evidence>
<keyword evidence="7" id="KW-1185">Reference proteome</keyword>
<evidence type="ECO:0000256" key="2">
    <source>
        <dbReference type="ARBA" id="ARBA00022574"/>
    </source>
</evidence>
<accession>A0A0D0CAZ1</accession>
<feature type="region of interest" description="Disordered" evidence="5">
    <location>
        <begin position="49"/>
        <end position="112"/>
    </location>
</feature>
<dbReference type="AlphaFoldDB" id="A0A0D0CAZ1"/>
<keyword evidence="1" id="KW-0597">Phosphoprotein</keyword>
<gene>
    <name evidence="6" type="ORF">GYMLUDRAFT_168714</name>
</gene>
<dbReference type="PROSITE" id="PS50294">
    <property type="entry name" value="WD_REPEATS_REGION"/>
    <property type="match status" value="2"/>
</dbReference>
<dbReference type="Pfam" id="PF00400">
    <property type="entry name" value="WD40"/>
    <property type="match status" value="3"/>
</dbReference>
<proteinExistence type="predicted"/>
<evidence type="ECO:0008006" key="8">
    <source>
        <dbReference type="Google" id="ProtNLM"/>
    </source>
</evidence>
<feature type="compositionally biased region" description="Basic and acidic residues" evidence="5">
    <location>
        <begin position="97"/>
        <end position="106"/>
    </location>
</feature>